<dbReference type="InterPro" id="IPR024029">
    <property type="entry name" value="Pyridox_Oxase_FMN-dep"/>
</dbReference>
<evidence type="ECO:0000313" key="5">
    <source>
        <dbReference type="Proteomes" id="UP000317180"/>
    </source>
</evidence>
<dbReference type="EMBL" id="RHHN01000142">
    <property type="protein sequence ID" value="RNB45328.1"/>
    <property type="molecule type" value="Genomic_DNA"/>
</dbReference>
<dbReference type="Proteomes" id="UP000276178">
    <property type="component" value="Unassembled WGS sequence"/>
</dbReference>
<dbReference type="InterPro" id="IPR011576">
    <property type="entry name" value="Pyridox_Oxase_N"/>
</dbReference>
<dbReference type="InterPro" id="IPR012349">
    <property type="entry name" value="Split_barrel_FMN-bd"/>
</dbReference>
<dbReference type="EMBL" id="BJOD01000113">
    <property type="protein sequence ID" value="GED28795.1"/>
    <property type="molecule type" value="Genomic_DNA"/>
</dbReference>
<dbReference type="RefSeq" id="WP_005829636.1">
    <property type="nucleotide sequence ID" value="NZ_BJOD01000113.1"/>
</dbReference>
<dbReference type="Gene3D" id="2.30.110.10">
    <property type="entry name" value="Electron Transport, Fmn-binding Protein, Chain A"/>
    <property type="match status" value="1"/>
</dbReference>
<dbReference type="Pfam" id="PF01243">
    <property type="entry name" value="PNPOx_N"/>
    <property type="match status" value="1"/>
</dbReference>
<reference evidence="2 5" key="2">
    <citation type="submission" date="2019-06" db="EMBL/GenBank/DDBJ databases">
        <title>Whole genome shotgun sequence of Brevibacillus agri NBRC 15538.</title>
        <authorList>
            <person name="Hosoyama A."/>
            <person name="Uohara A."/>
            <person name="Ohji S."/>
            <person name="Ichikawa N."/>
        </authorList>
    </citation>
    <scope>NUCLEOTIDE SEQUENCE [LARGE SCALE GENOMIC DNA]</scope>
    <source>
        <strain evidence="2 5">NBRC 15538</strain>
    </source>
</reference>
<keyword evidence="5" id="KW-1185">Reference proteome</keyword>
<dbReference type="AlphaFoldDB" id="A0A3M8A278"/>
<proteinExistence type="predicted"/>
<dbReference type="PANTHER" id="PTHR42815:SF2">
    <property type="entry name" value="FAD-BINDING, PUTATIVE (AFU_ORTHOLOGUE AFUA_6G07600)-RELATED"/>
    <property type="match status" value="1"/>
</dbReference>
<reference evidence="3 4" key="1">
    <citation type="submission" date="2018-10" db="EMBL/GenBank/DDBJ databases">
        <title>Phylogenomics of Brevibacillus.</title>
        <authorList>
            <person name="Dunlap C."/>
        </authorList>
    </citation>
    <scope>NUCLEOTIDE SEQUENCE [LARGE SCALE GENOMIC DNA]</scope>
    <source>
        <strain evidence="3 4">NRRL NRS 1219</strain>
    </source>
</reference>
<name>A0A3M8A278_9BACL</name>
<dbReference type="SUPFAM" id="SSF50475">
    <property type="entry name" value="FMN-binding split barrel"/>
    <property type="match status" value="1"/>
</dbReference>
<evidence type="ECO:0000313" key="2">
    <source>
        <dbReference type="EMBL" id="GED28795.1"/>
    </source>
</evidence>
<dbReference type="OrthoDB" id="9796486at2"/>
<dbReference type="Proteomes" id="UP000317180">
    <property type="component" value="Unassembled WGS sequence"/>
</dbReference>
<evidence type="ECO:0000313" key="3">
    <source>
        <dbReference type="EMBL" id="RNB45328.1"/>
    </source>
</evidence>
<gene>
    <name evidence="2" type="ORF">BAG01nite_48970</name>
    <name evidence="3" type="ORF">EB820_25755</name>
</gene>
<evidence type="ECO:0000259" key="1">
    <source>
        <dbReference type="Pfam" id="PF01243"/>
    </source>
</evidence>
<dbReference type="NCBIfam" id="TIGR04025">
    <property type="entry name" value="PPOX_FMN_DR2398"/>
    <property type="match status" value="1"/>
</dbReference>
<sequence>MWEEKWQKDRVASADELRSLVGVPHETVANKSIAQVESHVIHYLSMSPLFFLATADADGRCDVSPRGDEPGFVKVLDERHVIFPERMGNRRVDSLLNILANPQVGMIFLIPGLEEVLRINGKATITKNAELLAAQNWKGKTLGLGVVVEVEECFIHCPRAFKQAGVWNTDSWADKADMPSIMEMFRAHLRINGVALKENG</sequence>
<comment type="caution">
    <text evidence="3">The sequence shown here is derived from an EMBL/GenBank/DDBJ whole genome shotgun (WGS) entry which is preliminary data.</text>
</comment>
<evidence type="ECO:0000313" key="4">
    <source>
        <dbReference type="Proteomes" id="UP000276178"/>
    </source>
</evidence>
<protein>
    <submittedName>
        <fullName evidence="2">Phosphohydrolase</fullName>
    </submittedName>
    <submittedName>
        <fullName evidence="3">Pyridoxamine 5'-phosphate oxidase family protein</fullName>
    </submittedName>
</protein>
<feature type="domain" description="Pyridoxamine 5'-phosphate oxidase N-terminal" evidence="1">
    <location>
        <begin position="44"/>
        <end position="135"/>
    </location>
</feature>
<accession>A0A3M8A278</accession>
<dbReference type="GeneID" id="82812838"/>
<organism evidence="3 4">
    <name type="scientific">Brevibacillus agri</name>
    <dbReference type="NCBI Taxonomy" id="51101"/>
    <lineage>
        <taxon>Bacteria</taxon>
        <taxon>Bacillati</taxon>
        <taxon>Bacillota</taxon>
        <taxon>Bacilli</taxon>
        <taxon>Bacillales</taxon>
        <taxon>Paenibacillaceae</taxon>
        <taxon>Brevibacillus</taxon>
    </lineage>
</organism>
<dbReference type="PANTHER" id="PTHR42815">
    <property type="entry name" value="FAD-BINDING, PUTATIVE (AFU_ORTHOLOGUE AFUA_6G07600)-RELATED"/>
    <property type="match status" value="1"/>
</dbReference>